<sequence length="375" mass="42239">MIELNSKSILFVKLLLLSLIPYTLSHALSQCKGCVPEHLLRSETYGIDISSDYLAVAVQHVNGTLEPVTLTYPSLQYRLLMNRLLNESNISPYGYDVELPTHNSSRSRTPMTDAEVETLTQETTNIISKVISQGRSIQYYSIAIPSFFTSTDESHLHIALHRSHLPIPRSSMPVDFHIFHALDTTQCPRHFEFDCRPIDYNRRTLLLVEYSDSKLSGYLYQVWNGGYVDRVAYFTDADLGNETNGAGYEALTQRIKALIEDNEGRIVFGPINWNAVDVVVFGQLAFDSSFHQAVRDALYSFTKTPILPPTVQKDTSTDAAFMGAFGAARSAKSLIDRPAPDNCNVEDRKCTRIREKVFRDSLVAEIKDSEHSDEL</sequence>
<evidence type="ECO:0000256" key="1">
    <source>
        <dbReference type="SAM" id="SignalP"/>
    </source>
</evidence>
<evidence type="ECO:0000313" key="3">
    <source>
        <dbReference type="Proteomes" id="UP000481288"/>
    </source>
</evidence>
<accession>A0A7D8Z2N8</accession>
<evidence type="ECO:0000313" key="2">
    <source>
        <dbReference type="EMBL" id="TVY50499.1"/>
    </source>
</evidence>
<name>A0A7D8Z2N8_9HELO</name>
<dbReference type="AlphaFoldDB" id="A0A7D8Z2N8"/>
<dbReference type="EMBL" id="QGMG01001108">
    <property type="protein sequence ID" value="TVY50499.1"/>
    <property type="molecule type" value="Genomic_DNA"/>
</dbReference>
<dbReference type="OrthoDB" id="3525097at2759"/>
<keyword evidence="1" id="KW-0732">Signal</keyword>
<keyword evidence="3" id="KW-1185">Reference proteome</keyword>
<proteinExistence type="predicted"/>
<feature type="chain" id="PRO_5028928878" evidence="1">
    <location>
        <begin position="26"/>
        <end position="375"/>
    </location>
</feature>
<dbReference type="Proteomes" id="UP000481288">
    <property type="component" value="Unassembled WGS sequence"/>
</dbReference>
<feature type="signal peptide" evidence="1">
    <location>
        <begin position="1"/>
        <end position="25"/>
    </location>
</feature>
<protein>
    <submittedName>
        <fullName evidence="2">Uncharacterized protein</fullName>
    </submittedName>
</protein>
<organism evidence="2 3">
    <name type="scientific">Lachnellula cervina</name>
    <dbReference type="NCBI Taxonomy" id="1316786"/>
    <lineage>
        <taxon>Eukaryota</taxon>
        <taxon>Fungi</taxon>
        <taxon>Dikarya</taxon>
        <taxon>Ascomycota</taxon>
        <taxon>Pezizomycotina</taxon>
        <taxon>Leotiomycetes</taxon>
        <taxon>Helotiales</taxon>
        <taxon>Lachnaceae</taxon>
        <taxon>Lachnellula</taxon>
    </lineage>
</organism>
<reference evidence="2 3" key="1">
    <citation type="submission" date="2018-05" db="EMBL/GenBank/DDBJ databases">
        <title>Whole genome sequencing for identification of molecular markers to develop diagnostic detection tools for the regulated plant pathogen Lachnellula willkommii.</title>
        <authorList>
            <person name="Giroux E."/>
            <person name="Bilodeau G."/>
        </authorList>
    </citation>
    <scope>NUCLEOTIDE SEQUENCE [LARGE SCALE GENOMIC DNA]</scope>
    <source>
        <strain evidence="2 3">CBS 625.97</strain>
    </source>
</reference>
<comment type="caution">
    <text evidence="2">The sequence shown here is derived from an EMBL/GenBank/DDBJ whole genome shotgun (WGS) entry which is preliminary data.</text>
</comment>
<gene>
    <name evidence="2" type="ORF">LCER1_G009385</name>
</gene>